<comment type="caution">
    <text evidence="1">The sequence shown here is derived from an EMBL/GenBank/DDBJ whole genome shotgun (WGS) entry which is preliminary data.</text>
</comment>
<name>A0ACC1QVK5_9HYPO</name>
<dbReference type="Proteomes" id="UP001148737">
    <property type="component" value="Unassembled WGS sequence"/>
</dbReference>
<evidence type="ECO:0000313" key="2">
    <source>
        <dbReference type="Proteomes" id="UP001148737"/>
    </source>
</evidence>
<organism evidence="1 2">
    <name type="scientific">Lecanicillium saksenae</name>
    <dbReference type="NCBI Taxonomy" id="468837"/>
    <lineage>
        <taxon>Eukaryota</taxon>
        <taxon>Fungi</taxon>
        <taxon>Dikarya</taxon>
        <taxon>Ascomycota</taxon>
        <taxon>Pezizomycotina</taxon>
        <taxon>Sordariomycetes</taxon>
        <taxon>Hypocreomycetidae</taxon>
        <taxon>Hypocreales</taxon>
        <taxon>Cordycipitaceae</taxon>
        <taxon>Lecanicillium</taxon>
    </lineage>
</organism>
<sequence>MATLSMLTDRTTLEDIYFSTSELTHINEVYRIPFEVLLEQATPSPRRLFISDMTASFFELRNELFNSGVRRLSTFGVSNFFNFALGDVGNGTPLQILGCLCYNISIQQLSVAVDSNCLNLWDFKEEKDFSRFCMYLGTMENLRVLWIIGNTVHKSASSLDHIQRRNMMDVLRNLVAFCPLLNYIKISNLAWRVVPAALGSERDFEALDAREDEVGCPQSLYVPSPLPGAKFSGHSDWRLIDWNDSI</sequence>
<gene>
    <name evidence="1" type="ORF">NLG97_g4995</name>
</gene>
<protein>
    <submittedName>
        <fullName evidence="1">Uncharacterized protein</fullName>
    </submittedName>
</protein>
<dbReference type="EMBL" id="JANAKD010000531">
    <property type="protein sequence ID" value="KAJ3493029.1"/>
    <property type="molecule type" value="Genomic_DNA"/>
</dbReference>
<keyword evidence="2" id="KW-1185">Reference proteome</keyword>
<proteinExistence type="predicted"/>
<accession>A0ACC1QVK5</accession>
<reference evidence="1" key="1">
    <citation type="submission" date="2022-07" db="EMBL/GenBank/DDBJ databases">
        <title>Genome Sequence of Lecanicillium saksenae.</title>
        <authorList>
            <person name="Buettner E."/>
        </authorList>
    </citation>
    <scope>NUCLEOTIDE SEQUENCE</scope>
    <source>
        <strain evidence="1">VT-O1</strain>
    </source>
</reference>
<evidence type="ECO:0000313" key="1">
    <source>
        <dbReference type="EMBL" id="KAJ3493029.1"/>
    </source>
</evidence>